<evidence type="ECO:0000313" key="2">
    <source>
        <dbReference type="Proteomes" id="UP000008694"/>
    </source>
</evidence>
<dbReference type="STRING" id="81972.D7KMQ4"/>
<evidence type="ECO:0000313" key="1">
    <source>
        <dbReference type="EMBL" id="EFH69527.1"/>
    </source>
</evidence>
<organism evidence="2">
    <name type="scientific">Arabidopsis lyrata subsp. lyrata</name>
    <name type="common">Lyre-leaved rock-cress</name>
    <dbReference type="NCBI Taxonomy" id="81972"/>
    <lineage>
        <taxon>Eukaryota</taxon>
        <taxon>Viridiplantae</taxon>
        <taxon>Streptophyta</taxon>
        <taxon>Embryophyta</taxon>
        <taxon>Tracheophyta</taxon>
        <taxon>Spermatophyta</taxon>
        <taxon>Magnoliopsida</taxon>
        <taxon>eudicotyledons</taxon>
        <taxon>Gunneridae</taxon>
        <taxon>Pentapetalae</taxon>
        <taxon>rosids</taxon>
        <taxon>malvids</taxon>
        <taxon>Brassicales</taxon>
        <taxon>Brassicaceae</taxon>
        <taxon>Camelineae</taxon>
        <taxon>Arabidopsis</taxon>
    </lineage>
</organism>
<gene>
    <name evidence="1" type="ORF">ARALYDRAFT_680117</name>
</gene>
<reference evidence="2" key="1">
    <citation type="journal article" date="2011" name="Nat. Genet.">
        <title>The Arabidopsis lyrata genome sequence and the basis of rapid genome size change.</title>
        <authorList>
            <person name="Hu T.T."/>
            <person name="Pattyn P."/>
            <person name="Bakker E.G."/>
            <person name="Cao J."/>
            <person name="Cheng J.-F."/>
            <person name="Clark R.M."/>
            <person name="Fahlgren N."/>
            <person name="Fawcett J.A."/>
            <person name="Grimwood J."/>
            <person name="Gundlach H."/>
            <person name="Haberer G."/>
            <person name="Hollister J.D."/>
            <person name="Ossowski S."/>
            <person name="Ottilar R.P."/>
            <person name="Salamov A.A."/>
            <person name="Schneeberger K."/>
            <person name="Spannagl M."/>
            <person name="Wang X."/>
            <person name="Yang L."/>
            <person name="Nasrallah M.E."/>
            <person name="Bergelson J."/>
            <person name="Carrington J.C."/>
            <person name="Gaut B.S."/>
            <person name="Schmutz J."/>
            <person name="Mayer K.F.X."/>
            <person name="Van de Peer Y."/>
            <person name="Grigoriev I.V."/>
            <person name="Nordborg M."/>
            <person name="Weigel D."/>
            <person name="Guo Y.-L."/>
        </authorList>
    </citation>
    <scope>NUCLEOTIDE SEQUENCE [LARGE SCALE GENOMIC DNA]</scope>
    <source>
        <strain evidence="2">cv. MN47</strain>
    </source>
</reference>
<keyword evidence="2" id="KW-1185">Reference proteome</keyword>
<dbReference type="HOGENOM" id="CLU_2815851_0_0_1"/>
<protein>
    <submittedName>
        <fullName evidence="1">Predicted protein</fullName>
    </submittedName>
</protein>
<dbReference type="Gramene" id="Al_scaffold_0001_2440">
    <property type="protein sequence ID" value="Al_scaffold_0001_2440"/>
    <property type="gene ID" value="Al_scaffold_0001_2440"/>
</dbReference>
<name>D7KMQ4_ARALL</name>
<dbReference type="EMBL" id="GL348713">
    <property type="protein sequence ID" value="EFH69527.1"/>
    <property type="molecule type" value="Genomic_DNA"/>
</dbReference>
<dbReference type="eggNOG" id="KOG3238">
    <property type="taxonomic scope" value="Eukaryota"/>
</dbReference>
<sequence>MTPVRLLEEKEESGHNWVFSADQMDVRGGAHEDAEWQISQSPTSVIGHSNGDEGLAQPMLDCELATS</sequence>
<accession>D7KMQ4</accession>
<proteinExistence type="predicted"/>
<dbReference type="AlphaFoldDB" id="D7KMQ4"/>
<dbReference type="Proteomes" id="UP000008694">
    <property type="component" value="Unassembled WGS sequence"/>
</dbReference>